<feature type="compositionally biased region" description="Polar residues" evidence="11">
    <location>
        <begin position="92"/>
        <end position="106"/>
    </location>
</feature>
<dbReference type="Pfam" id="PF09787">
    <property type="entry name" value="Golgin_A5"/>
    <property type="match status" value="1"/>
</dbReference>
<evidence type="ECO:0000256" key="1">
    <source>
        <dbReference type="ARBA" id="ARBA00004409"/>
    </source>
</evidence>
<feature type="region of interest" description="Disordered" evidence="11">
    <location>
        <begin position="156"/>
        <end position="248"/>
    </location>
</feature>
<dbReference type="CTD" id="9950"/>
<dbReference type="RefSeq" id="XP_008311662.1">
    <property type="nucleotide sequence ID" value="XM_008313440.3"/>
</dbReference>
<feature type="compositionally biased region" description="Basic and acidic residues" evidence="11">
    <location>
        <begin position="203"/>
        <end position="214"/>
    </location>
</feature>
<dbReference type="OrthoDB" id="248903at2759"/>
<evidence type="ECO:0000256" key="5">
    <source>
        <dbReference type="ARBA" id="ARBA00023034"/>
    </source>
</evidence>
<dbReference type="Ensembl" id="ENSCSET00000013829.1">
    <property type="protein sequence ID" value="ENSCSEP00000013669.1"/>
    <property type="gene ID" value="ENSCSEG00000008784.1"/>
</dbReference>
<keyword evidence="14" id="KW-1185">Reference proteome</keyword>
<keyword evidence="6 10" id="KW-0175">Coiled coil</keyword>
<evidence type="ECO:0000313" key="14">
    <source>
        <dbReference type="Proteomes" id="UP000265120"/>
    </source>
</evidence>
<dbReference type="GeneTree" id="ENSGT00390000018470"/>
<organism evidence="13 14">
    <name type="scientific">Cynoglossus semilaevis</name>
    <name type="common">Tongue sole</name>
    <dbReference type="NCBI Taxonomy" id="244447"/>
    <lineage>
        <taxon>Eukaryota</taxon>
        <taxon>Metazoa</taxon>
        <taxon>Chordata</taxon>
        <taxon>Craniata</taxon>
        <taxon>Vertebrata</taxon>
        <taxon>Euteleostomi</taxon>
        <taxon>Actinopterygii</taxon>
        <taxon>Neopterygii</taxon>
        <taxon>Teleostei</taxon>
        <taxon>Neoteleostei</taxon>
        <taxon>Acanthomorphata</taxon>
        <taxon>Carangaria</taxon>
        <taxon>Pleuronectiformes</taxon>
        <taxon>Pleuronectoidei</taxon>
        <taxon>Cynoglossidae</taxon>
        <taxon>Cynoglossinae</taxon>
        <taxon>Cynoglossus</taxon>
    </lineage>
</organism>
<reference evidence="13" key="2">
    <citation type="submission" date="2025-08" db="UniProtKB">
        <authorList>
            <consortium name="Ensembl"/>
        </authorList>
    </citation>
    <scope>IDENTIFICATION</scope>
</reference>
<feature type="region of interest" description="Disordered" evidence="11">
    <location>
        <begin position="92"/>
        <end position="121"/>
    </location>
</feature>
<evidence type="ECO:0000256" key="12">
    <source>
        <dbReference type="SAM" id="Phobius"/>
    </source>
</evidence>
<dbReference type="GO" id="GO:0007030">
    <property type="term" value="P:Golgi organization"/>
    <property type="evidence" value="ECO:0007669"/>
    <property type="project" value="InterPro"/>
</dbReference>
<sequence>MSWFADFAGKAEDFLNKVDQGAATALTKNQLQTSSFSSPGGEEATVTHEYSNAEYKQHHHTYASSQNAPSYISAAAGSIKKSNVSLLAGTANVSTAPSSSGSNFSNPAKMPSGFVRPKKSEQDVDDDLLFDFLNSSDPPTNNRSDSRRELVKVVPAIEAQDPTPPPPSSTTPLKIPSVPSTPPSTRGVSRASSMSSLSAHSIKTSEESYTKEQTQETSGSFDTGLAVTQETSRQEPPPPPTEEPQSQIMSSLRLENQLLRSEVASLNQEMASVIQRAKDLQDELNQARLRSDRWNSEQSHTDRTLRELRSQVDDLTEALSAKDGQLAVLKVRLDEADLMLESRNDALEEAQKEKSRIMQDHTEGSSMHSQALETLRERLREAELALRREQDGYRQMQTECTGRLSKLEAERQTLAETVTAAERRAAEEKLRVDDLQQQLKSAKATAESAKQELQDYKHKASRILQSKEKLISSLKEGSGLDNLDGNGAMALELEELRHDKELQKEEIQKLQGQVHTLRTEIQDLENQAMTEAEAWREQQMQLQEQQSLHNRAKQEVEAEVERYKQELQYVEEEQHRANTSLQSRIKDREDEIQKLRNQLTNKTLSSSSQTELENRLHQLTETLIQKQTMLEALGTEKNSLVFQLERLEQQLKSVQGGQSGGPAINMSNLEVQGQGARQRNTPVLFSDQETPGMYGQVRKAASTIDRFSIRLGIFLRRYPAARVFVILYMAVLHLWVMIVLLTYTPEMHHGHPDGR</sequence>
<dbReference type="RefSeq" id="XP_008311673.1">
    <property type="nucleotide sequence ID" value="XM_008313451.3"/>
</dbReference>
<evidence type="ECO:0000256" key="7">
    <source>
        <dbReference type="ARBA" id="ARBA00023136"/>
    </source>
</evidence>
<feature type="coiled-coil region" evidence="10">
    <location>
        <begin position="249"/>
        <end position="466"/>
    </location>
</feature>
<dbReference type="KEGG" id="csem:103381202"/>
<dbReference type="FunCoup" id="A0A3P8VHC6">
    <property type="interactions" value="894"/>
</dbReference>
<feature type="coiled-coil region" evidence="10">
    <location>
        <begin position="490"/>
        <end position="605"/>
    </location>
</feature>
<dbReference type="PANTHER" id="PTHR13815:SF7">
    <property type="entry name" value="GOLGIN SUBFAMILY A MEMBER 5"/>
    <property type="match status" value="1"/>
</dbReference>
<evidence type="ECO:0000256" key="10">
    <source>
        <dbReference type="SAM" id="Coils"/>
    </source>
</evidence>
<keyword evidence="5" id="KW-0333">Golgi apparatus</keyword>
<keyword evidence="7 12" id="KW-0472">Membrane</keyword>
<reference evidence="13" key="3">
    <citation type="submission" date="2025-09" db="UniProtKB">
        <authorList>
            <consortium name="Ensembl"/>
        </authorList>
    </citation>
    <scope>IDENTIFICATION</scope>
</reference>
<dbReference type="GO" id="GO:0000301">
    <property type="term" value="P:retrograde transport, vesicle recycling within Golgi"/>
    <property type="evidence" value="ECO:0007669"/>
    <property type="project" value="TreeGrafter"/>
</dbReference>
<proteinExistence type="predicted"/>
<evidence type="ECO:0000313" key="13">
    <source>
        <dbReference type="Ensembl" id="ENSCSEP00000013669.1"/>
    </source>
</evidence>
<dbReference type="STRING" id="244447.ENSCSEP00000013669"/>
<dbReference type="Gene3D" id="1.10.287.1490">
    <property type="match status" value="1"/>
</dbReference>
<evidence type="ECO:0000256" key="2">
    <source>
        <dbReference type="ARBA" id="ARBA00020370"/>
    </source>
</evidence>
<dbReference type="Proteomes" id="UP000265120">
    <property type="component" value="Chromosome 1"/>
</dbReference>
<feature type="transmembrane region" description="Helical" evidence="12">
    <location>
        <begin position="723"/>
        <end position="743"/>
    </location>
</feature>
<keyword evidence="3 12" id="KW-0812">Transmembrane</keyword>
<accession>A0A3P8VHC6</accession>
<evidence type="ECO:0000256" key="8">
    <source>
        <dbReference type="ARBA" id="ARBA00024833"/>
    </source>
</evidence>
<evidence type="ECO:0000256" key="4">
    <source>
        <dbReference type="ARBA" id="ARBA00022989"/>
    </source>
</evidence>
<dbReference type="GeneID" id="103381202"/>
<evidence type="ECO:0000256" key="11">
    <source>
        <dbReference type="SAM" id="MobiDB-lite"/>
    </source>
</evidence>
<dbReference type="GO" id="GO:0000139">
    <property type="term" value="C:Golgi membrane"/>
    <property type="evidence" value="ECO:0007669"/>
    <property type="project" value="UniProtKB-SubCell"/>
</dbReference>
<feature type="compositionally biased region" description="Low complexity" evidence="11">
    <location>
        <begin position="184"/>
        <end position="201"/>
    </location>
</feature>
<dbReference type="InParanoid" id="A0A3P8VHC6"/>
<dbReference type="PANTHER" id="PTHR13815">
    <property type="entry name" value="GOLGIN-84"/>
    <property type="match status" value="1"/>
</dbReference>
<dbReference type="AlphaFoldDB" id="A0A3P8VHC6"/>
<evidence type="ECO:0000256" key="6">
    <source>
        <dbReference type="ARBA" id="ARBA00023054"/>
    </source>
</evidence>
<evidence type="ECO:0000256" key="9">
    <source>
        <dbReference type="ARBA" id="ARBA00032404"/>
    </source>
</evidence>
<name>A0A3P8VHC6_CYNSE</name>
<comment type="function">
    <text evidence="8">Involved in maintaining Golgi structure. Stimulates the formation of Golgi stacks and ribbons. Involved in intra-Golgi retrograde transport.</text>
</comment>
<keyword evidence="4 12" id="KW-1133">Transmembrane helix</keyword>
<dbReference type="InterPro" id="IPR019177">
    <property type="entry name" value="Golgin_subfamily_A_member_5"/>
</dbReference>
<evidence type="ECO:0000256" key="3">
    <source>
        <dbReference type="ARBA" id="ARBA00022692"/>
    </source>
</evidence>
<comment type="subcellular location">
    <subcellularLocation>
        <location evidence="1">Golgi apparatus membrane</location>
        <topology evidence="1">Single-pass type IV membrane protein</topology>
    </subcellularLocation>
</comment>
<protein>
    <recommendedName>
        <fullName evidence="2">Golgin subfamily A member 5</fullName>
    </recommendedName>
    <alternativeName>
        <fullName evidence="9">Golgin-84</fullName>
    </alternativeName>
</protein>
<reference evidence="13 14" key="1">
    <citation type="journal article" date="2014" name="Nat. Genet.">
        <title>Whole-genome sequence of a flatfish provides insights into ZW sex chromosome evolution and adaptation to a benthic lifestyle.</title>
        <authorList>
            <person name="Chen S."/>
            <person name="Zhang G."/>
            <person name="Shao C."/>
            <person name="Huang Q."/>
            <person name="Liu G."/>
            <person name="Zhang P."/>
            <person name="Song W."/>
            <person name="An N."/>
            <person name="Chalopin D."/>
            <person name="Volff J.N."/>
            <person name="Hong Y."/>
            <person name="Li Q."/>
            <person name="Sha Z."/>
            <person name="Zhou H."/>
            <person name="Xie M."/>
            <person name="Yu Q."/>
            <person name="Liu Y."/>
            <person name="Xiang H."/>
            <person name="Wang N."/>
            <person name="Wu K."/>
            <person name="Yang C."/>
            <person name="Zhou Q."/>
            <person name="Liao X."/>
            <person name="Yang L."/>
            <person name="Hu Q."/>
            <person name="Zhang J."/>
            <person name="Meng L."/>
            <person name="Jin L."/>
            <person name="Tian Y."/>
            <person name="Lian J."/>
            <person name="Yang J."/>
            <person name="Miao G."/>
            <person name="Liu S."/>
            <person name="Liang Z."/>
            <person name="Yan F."/>
            <person name="Li Y."/>
            <person name="Sun B."/>
            <person name="Zhang H."/>
            <person name="Zhang J."/>
            <person name="Zhu Y."/>
            <person name="Du M."/>
            <person name="Zhao Y."/>
            <person name="Schartl M."/>
            <person name="Tang Q."/>
            <person name="Wang J."/>
        </authorList>
    </citation>
    <scope>NUCLEOTIDE SEQUENCE</scope>
</reference>
<dbReference type="GO" id="GO:0031985">
    <property type="term" value="C:Golgi cisterna"/>
    <property type="evidence" value="ECO:0007669"/>
    <property type="project" value="TreeGrafter"/>
</dbReference>